<sequence>IPMFPRIFRPSNNLSNSTSSAASRLAQLTSTIIPQTHSIRPFVSTMASASASPDITLYSMATPNGVKVSILLEELGLPYKTVPIDISTNQQKEE</sequence>
<dbReference type="PANTHER" id="PTHR44051">
    <property type="entry name" value="GLUTATHIONE S-TRANSFERASE-RELATED"/>
    <property type="match status" value="1"/>
</dbReference>
<reference evidence="3 4" key="1">
    <citation type="submission" date="2015-04" db="EMBL/GenBank/DDBJ databases">
        <authorList>
            <person name="Heijne W.H."/>
            <person name="Fedorova N.D."/>
            <person name="Nierman W.C."/>
            <person name="Vollebregt A.W."/>
            <person name="Zhao Z."/>
            <person name="Wu L."/>
            <person name="Kumar M."/>
            <person name="Stam H."/>
            <person name="van den Berg M.A."/>
            <person name="Pel H.J."/>
        </authorList>
    </citation>
    <scope>NUCLEOTIDE SEQUENCE [LARGE SCALE GENOMIC DNA]</scope>
    <source>
        <strain evidence="3 4">CBS 393.64</strain>
    </source>
</reference>
<dbReference type="STRING" id="1408163.A0A0F4YHR9"/>
<protein>
    <recommendedName>
        <fullName evidence="2">GST N-terminal domain-containing protein</fullName>
    </recommendedName>
</protein>
<dbReference type="RefSeq" id="XP_013324038.1">
    <property type="nucleotide sequence ID" value="XM_013468584.1"/>
</dbReference>
<dbReference type="Pfam" id="PF02798">
    <property type="entry name" value="GST_N"/>
    <property type="match status" value="1"/>
</dbReference>
<keyword evidence="4" id="KW-1185">Reference proteome</keyword>
<dbReference type="GeneID" id="25320889"/>
<gene>
    <name evidence="3" type="ORF">T310_8684</name>
</gene>
<dbReference type="SUPFAM" id="SSF52833">
    <property type="entry name" value="Thioredoxin-like"/>
    <property type="match status" value="1"/>
</dbReference>
<feature type="domain" description="GST N-terminal" evidence="2">
    <location>
        <begin position="54"/>
        <end position="93"/>
    </location>
</feature>
<dbReference type="InterPro" id="IPR036249">
    <property type="entry name" value="Thioredoxin-like_sf"/>
</dbReference>
<feature type="non-terminal residue" evidence="3">
    <location>
        <position position="1"/>
    </location>
</feature>
<dbReference type="Gene3D" id="3.40.30.10">
    <property type="entry name" value="Glutaredoxin"/>
    <property type="match status" value="1"/>
</dbReference>
<dbReference type="AlphaFoldDB" id="A0A0F4YHR9"/>
<dbReference type="Proteomes" id="UP000053958">
    <property type="component" value="Unassembled WGS sequence"/>
</dbReference>
<dbReference type="OrthoDB" id="422574at2759"/>
<evidence type="ECO:0000259" key="2">
    <source>
        <dbReference type="Pfam" id="PF02798"/>
    </source>
</evidence>
<accession>A0A0F4YHR9</accession>
<comment type="similarity">
    <text evidence="1">Belongs to the GST superfamily.</text>
</comment>
<name>A0A0F4YHR9_RASE3</name>
<dbReference type="InterPro" id="IPR004045">
    <property type="entry name" value="Glutathione_S-Trfase_N"/>
</dbReference>
<evidence type="ECO:0000313" key="3">
    <source>
        <dbReference type="EMBL" id="KKA17426.1"/>
    </source>
</evidence>
<dbReference type="PANTHER" id="PTHR44051:SF8">
    <property type="entry name" value="GLUTATHIONE S-TRANSFERASE GSTA"/>
    <property type="match status" value="1"/>
</dbReference>
<proteinExistence type="inferred from homology"/>
<comment type="caution">
    <text evidence="3">The sequence shown here is derived from an EMBL/GenBank/DDBJ whole genome shotgun (WGS) entry which is preliminary data.</text>
</comment>
<evidence type="ECO:0000313" key="4">
    <source>
        <dbReference type="Proteomes" id="UP000053958"/>
    </source>
</evidence>
<evidence type="ECO:0000256" key="1">
    <source>
        <dbReference type="ARBA" id="ARBA00007409"/>
    </source>
</evidence>
<dbReference type="EMBL" id="LASV01000654">
    <property type="protein sequence ID" value="KKA17426.1"/>
    <property type="molecule type" value="Genomic_DNA"/>
</dbReference>
<organism evidence="3 4">
    <name type="scientific">Rasamsonia emersonii (strain ATCC 16479 / CBS 393.64 / IMI 116815)</name>
    <dbReference type="NCBI Taxonomy" id="1408163"/>
    <lineage>
        <taxon>Eukaryota</taxon>
        <taxon>Fungi</taxon>
        <taxon>Dikarya</taxon>
        <taxon>Ascomycota</taxon>
        <taxon>Pezizomycotina</taxon>
        <taxon>Eurotiomycetes</taxon>
        <taxon>Eurotiomycetidae</taxon>
        <taxon>Eurotiales</taxon>
        <taxon>Trichocomaceae</taxon>
        <taxon>Rasamsonia</taxon>
    </lineage>
</organism>